<feature type="domain" description="DUF7919" evidence="1">
    <location>
        <begin position="1"/>
        <end position="109"/>
    </location>
</feature>
<evidence type="ECO:0000313" key="3">
    <source>
        <dbReference type="Proteomes" id="UP001582793"/>
    </source>
</evidence>
<dbReference type="EMBL" id="JBCGDC010000043">
    <property type="protein sequence ID" value="MFB6394734.1"/>
    <property type="molecule type" value="Genomic_DNA"/>
</dbReference>
<evidence type="ECO:0000259" key="1">
    <source>
        <dbReference type="Pfam" id="PF25535"/>
    </source>
</evidence>
<keyword evidence="3" id="KW-1185">Reference proteome</keyword>
<proteinExistence type="predicted"/>
<sequence length="225" mass="25156">MEYLDLSPYDYLGFPLPMLTVGWLGRRHGVQGAGATPVTGVELRRLRTASQRLGSITLGWHDCAFCPDFSGNGEYRYYLPRGEIYAAPMMIVHYVEVHGYRPPRDLLDGLRLVGKLRWDWRAEHLRSVLLNQSADFDFRCEAAVDLANWKDPRALEALRRAAHDAELADVAGDQIGRSLAVFVNCGLASDLRADDMHDMVRYGMTEASRPTGMPVHRHAGPEGGC</sequence>
<dbReference type="Pfam" id="PF25535">
    <property type="entry name" value="DUF7919"/>
    <property type="match status" value="1"/>
</dbReference>
<name>A0ABV5CRU4_9ACTN</name>
<dbReference type="Proteomes" id="UP001582793">
    <property type="component" value="Unassembled WGS sequence"/>
</dbReference>
<dbReference type="RefSeq" id="WP_375734789.1">
    <property type="nucleotide sequence ID" value="NZ_JBCGDC010000043.1"/>
</dbReference>
<comment type="caution">
    <text evidence="2">The sequence shown here is derived from an EMBL/GenBank/DDBJ whole genome shotgun (WGS) entry which is preliminary data.</text>
</comment>
<gene>
    <name evidence="2" type="ORF">AAFH96_16705</name>
</gene>
<evidence type="ECO:0000313" key="2">
    <source>
        <dbReference type="EMBL" id="MFB6394734.1"/>
    </source>
</evidence>
<accession>A0ABV5CRU4</accession>
<dbReference type="InterPro" id="IPR057679">
    <property type="entry name" value="DUF7919"/>
</dbReference>
<protein>
    <recommendedName>
        <fullName evidence="1">DUF7919 domain-containing protein</fullName>
    </recommendedName>
</protein>
<reference evidence="2 3" key="1">
    <citation type="submission" date="2024-04" db="EMBL/GenBank/DDBJ databases">
        <title>Polymorphospora sp. isolated from Baiyangdian Lake in Xiong'an New Area.</title>
        <authorList>
            <person name="Zhang X."/>
            <person name="Liu J."/>
        </authorList>
    </citation>
    <scope>NUCLEOTIDE SEQUENCE [LARGE SCALE GENOMIC DNA]</scope>
    <source>
        <strain evidence="2 3">2-325</strain>
    </source>
</reference>
<organism evidence="2 3">
    <name type="scientific">Polymorphospora lycopeni</name>
    <dbReference type="NCBI Taxonomy" id="3140240"/>
    <lineage>
        <taxon>Bacteria</taxon>
        <taxon>Bacillati</taxon>
        <taxon>Actinomycetota</taxon>
        <taxon>Actinomycetes</taxon>
        <taxon>Micromonosporales</taxon>
        <taxon>Micromonosporaceae</taxon>
        <taxon>Polymorphospora</taxon>
    </lineage>
</organism>